<dbReference type="InterPro" id="IPR022002">
    <property type="entry name" value="ChsH2_Znr"/>
</dbReference>
<dbReference type="EMBL" id="JADOUA010000001">
    <property type="protein sequence ID" value="MBG6093079.1"/>
    <property type="molecule type" value="Genomic_DNA"/>
</dbReference>
<dbReference type="PANTHER" id="PTHR34075:SF5">
    <property type="entry name" value="BLR3430 PROTEIN"/>
    <property type="match status" value="1"/>
</dbReference>
<dbReference type="Pfam" id="PF01796">
    <property type="entry name" value="OB_ChsH2_C"/>
    <property type="match status" value="1"/>
</dbReference>
<dbReference type="Gene3D" id="6.10.30.10">
    <property type="match status" value="1"/>
</dbReference>
<reference evidence="3" key="1">
    <citation type="submission" date="2020-11" db="EMBL/GenBank/DDBJ databases">
        <title>Sequencing the genomes of 1000 actinobacteria strains.</title>
        <authorList>
            <person name="Klenk H.-P."/>
        </authorList>
    </citation>
    <scope>NUCLEOTIDE SEQUENCE</scope>
    <source>
        <strain evidence="3">DSM 43175</strain>
    </source>
</reference>
<evidence type="ECO:0000313" key="3">
    <source>
        <dbReference type="EMBL" id="MBG6093079.1"/>
    </source>
</evidence>
<feature type="domain" description="ChsH2 C-terminal OB-fold" evidence="1">
    <location>
        <begin position="62"/>
        <end position="121"/>
    </location>
</feature>
<evidence type="ECO:0000313" key="4">
    <source>
        <dbReference type="Proteomes" id="UP000614047"/>
    </source>
</evidence>
<evidence type="ECO:0000259" key="1">
    <source>
        <dbReference type="Pfam" id="PF01796"/>
    </source>
</evidence>
<dbReference type="AlphaFoldDB" id="A0A931GUE8"/>
<dbReference type="RefSeq" id="WP_197015185.1">
    <property type="nucleotide sequence ID" value="NZ_BAABES010000018.1"/>
</dbReference>
<dbReference type="Proteomes" id="UP000614047">
    <property type="component" value="Unassembled WGS sequence"/>
</dbReference>
<organism evidence="3 4">
    <name type="scientific">Actinomadura viridis</name>
    <dbReference type="NCBI Taxonomy" id="58110"/>
    <lineage>
        <taxon>Bacteria</taxon>
        <taxon>Bacillati</taxon>
        <taxon>Actinomycetota</taxon>
        <taxon>Actinomycetes</taxon>
        <taxon>Streptosporangiales</taxon>
        <taxon>Thermomonosporaceae</taxon>
        <taxon>Actinomadura</taxon>
    </lineage>
</organism>
<feature type="domain" description="ChsH2 rubredoxin-like zinc ribbon" evidence="2">
    <location>
        <begin position="29"/>
        <end position="60"/>
    </location>
</feature>
<dbReference type="InterPro" id="IPR012340">
    <property type="entry name" value="NA-bd_OB-fold"/>
</dbReference>
<comment type="caution">
    <text evidence="3">The sequence shown here is derived from an EMBL/GenBank/DDBJ whole genome shotgun (WGS) entry which is preliminary data.</text>
</comment>
<accession>A0A931GUE8</accession>
<name>A0A931GUE8_9ACTN</name>
<dbReference type="InterPro" id="IPR052513">
    <property type="entry name" value="Thioester_dehydratase-like"/>
</dbReference>
<dbReference type="SUPFAM" id="SSF50249">
    <property type="entry name" value="Nucleic acid-binding proteins"/>
    <property type="match status" value="1"/>
</dbReference>
<gene>
    <name evidence="3" type="ORF">IW256_007192</name>
</gene>
<sequence>MATDLPGAALDTGPGAATAPHAVYQSWLDREVLAFQACGACGNAVFPPRSRCPHCGGPELGWRRSSGRAVVYSATTIEPRGGEPYCVALVDLAEGYRMMTDIVGVPASDVRIGDRVTLRFDQSDDTVIPVFGPDEEAR</sequence>
<protein>
    <submittedName>
        <fullName evidence="3">OB-fold protein</fullName>
    </submittedName>
</protein>
<dbReference type="InterPro" id="IPR002878">
    <property type="entry name" value="ChsH2_C"/>
</dbReference>
<dbReference type="PANTHER" id="PTHR34075">
    <property type="entry name" value="BLR3430 PROTEIN"/>
    <property type="match status" value="1"/>
</dbReference>
<proteinExistence type="predicted"/>
<evidence type="ECO:0000259" key="2">
    <source>
        <dbReference type="Pfam" id="PF12172"/>
    </source>
</evidence>
<keyword evidence="4" id="KW-1185">Reference proteome</keyword>
<dbReference type="Pfam" id="PF12172">
    <property type="entry name" value="zf-ChsH2"/>
    <property type="match status" value="1"/>
</dbReference>